<comment type="caution">
    <text evidence="1">The sequence shown here is derived from an EMBL/GenBank/DDBJ whole genome shotgun (WGS) entry which is preliminary data.</text>
</comment>
<name>A0ABW3MD73_9PSEU</name>
<dbReference type="EMBL" id="JBHTIS010001687">
    <property type="protein sequence ID" value="MFD1048593.1"/>
    <property type="molecule type" value="Genomic_DNA"/>
</dbReference>
<feature type="non-terminal residue" evidence="1">
    <location>
        <position position="147"/>
    </location>
</feature>
<accession>A0ABW3MD73</accession>
<evidence type="ECO:0000313" key="1">
    <source>
        <dbReference type="EMBL" id="MFD1048593.1"/>
    </source>
</evidence>
<gene>
    <name evidence="1" type="ORF">ACFQ1S_25210</name>
</gene>
<reference evidence="2" key="1">
    <citation type="journal article" date="2019" name="Int. J. Syst. Evol. Microbiol.">
        <title>The Global Catalogue of Microorganisms (GCM) 10K type strain sequencing project: providing services to taxonomists for standard genome sequencing and annotation.</title>
        <authorList>
            <consortium name="The Broad Institute Genomics Platform"/>
            <consortium name="The Broad Institute Genome Sequencing Center for Infectious Disease"/>
            <person name="Wu L."/>
            <person name="Ma J."/>
        </authorList>
    </citation>
    <scope>NUCLEOTIDE SEQUENCE [LARGE SCALE GENOMIC DNA]</scope>
    <source>
        <strain evidence="2">JCM 31486</strain>
    </source>
</reference>
<dbReference type="Proteomes" id="UP001597045">
    <property type="component" value="Unassembled WGS sequence"/>
</dbReference>
<sequence>MARIGDMADPLVTVMPGQETCTARHAIRTAHTGTHRCATVQLAETALTGTCGDTPECVARAICALTYAGELDSAEEQCVRALNRPDWRTDHYFVLLHARLKYLIGDCVLTAAMLTDLLAAEPPAEVRYPTVAWFVEALVHLDELDRA</sequence>
<organism evidence="1 2">
    <name type="scientific">Kibdelosporangium lantanae</name>
    <dbReference type="NCBI Taxonomy" id="1497396"/>
    <lineage>
        <taxon>Bacteria</taxon>
        <taxon>Bacillati</taxon>
        <taxon>Actinomycetota</taxon>
        <taxon>Actinomycetes</taxon>
        <taxon>Pseudonocardiales</taxon>
        <taxon>Pseudonocardiaceae</taxon>
        <taxon>Kibdelosporangium</taxon>
    </lineage>
</organism>
<keyword evidence="2" id="KW-1185">Reference proteome</keyword>
<protein>
    <submittedName>
        <fullName evidence="1">Uncharacterized protein</fullName>
    </submittedName>
</protein>
<proteinExistence type="predicted"/>
<evidence type="ECO:0000313" key="2">
    <source>
        <dbReference type="Proteomes" id="UP001597045"/>
    </source>
</evidence>